<dbReference type="InterPro" id="IPR006091">
    <property type="entry name" value="Acyl-CoA_Oxase/DH_mid-dom"/>
</dbReference>
<organism evidence="6 7">
    <name type="scientific">Halalkalibacter hemicellulosilyticusJCM 9152</name>
    <dbReference type="NCBI Taxonomy" id="1236971"/>
    <lineage>
        <taxon>Bacteria</taxon>
        <taxon>Bacillati</taxon>
        <taxon>Bacillota</taxon>
        <taxon>Bacilli</taxon>
        <taxon>Bacillales</taxon>
        <taxon>Bacillaceae</taxon>
        <taxon>Halalkalibacter</taxon>
    </lineage>
</organism>
<sequence>MTLTEWLELQEIIAIADGSTSLSIGWHIGITSELHDKNWPEETLDEVVRDIINKGALLNAAATEPETGSPTRGGKPTTKAVQTESGWLISGRKSFTSMAPALDYVLVSATLETGEVGNFLIKKEFNGISIDETWDTLGMRGTASHDLILKDVEVPPHYYVETFTPGQKSPSGWLLHIPACYLGIAQAAQNEAIQFAKSYSPNSLNGPIKHIPAVQTKVGENEADLIQARHLLYGVSSKWDHATDEERMSMQGELGVVKFHVVNSAQKIVDRAMRVVGAHSLYNTNKLQRYYRDVRAGIHNPPMDDRTIQLLAHAQLHEE</sequence>
<dbReference type="Proteomes" id="UP000018895">
    <property type="component" value="Unassembled WGS sequence"/>
</dbReference>
<feature type="domain" description="Acyl-CoA dehydrogenase C-terminal" evidence="5">
    <location>
        <begin position="178"/>
        <end position="297"/>
    </location>
</feature>
<dbReference type="AlphaFoldDB" id="W4QI34"/>
<evidence type="ECO:0000256" key="2">
    <source>
        <dbReference type="ARBA" id="ARBA00023002"/>
    </source>
</evidence>
<dbReference type="SUPFAM" id="SSF47203">
    <property type="entry name" value="Acyl-CoA dehydrogenase C-terminal domain-like"/>
    <property type="match status" value="1"/>
</dbReference>
<dbReference type="GO" id="GO:0003995">
    <property type="term" value="F:acyl-CoA dehydrogenase activity"/>
    <property type="evidence" value="ECO:0007669"/>
    <property type="project" value="TreeGrafter"/>
</dbReference>
<dbReference type="STRING" id="1236971.JCM9152_2407"/>
<dbReference type="Gene3D" id="1.20.140.10">
    <property type="entry name" value="Butyryl-CoA Dehydrogenase, subunit A, domain 3"/>
    <property type="match status" value="1"/>
</dbReference>
<dbReference type="InterPro" id="IPR013107">
    <property type="entry name" value="Acyl-CoA_DH_C"/>
</dbReference>
<dbReference type="InterPro" id="IPR036250">
    <property type="entry name" value="AcylCo_DH-like_C"/>
</dbReference>
<evidence type="ECO:0000259" key="4">
    <source>
        <dbReference type="Pfam" id="PF02770"/>
    </source>
</evidence>
<accession>W4QI34</accession>
<comment type="caution">
    <text evidence="6">The sequence shown here is derived from an EMBL/GenBank/DDBJ whole genome shotgun (WGS) entry which is preliminary data.</text>
</comment>
<evidence type="ECO:0000313" key="7">
    <source>
        <dbReference type="Proteomes" id="UP000018895"/>
    </source>
</evidence>
<dbReference type="Pfam" id="PF08028">
    <property type="entry name" value="Acyl-CoA_dh_2"/>
    <property type="match status" value="1"/>
</dbReference>
<proteinExistence type="predicted"/>
<dbReference type="Pfam" id="PF02770">
    <property type="entry name" value="Acyl-CoA_dh_M"/>
    <property type="match status" value="1"/>
</dbReference>
<dbReference type="InterPro" id="IPR046373">
    <property type="entry name" value="Acyl-CoA_Oxase/DH_mid-dom_sf"/>
</dbReference>
<reference evidence="6" key="1">
    <citation type="journal article" date="2014" name="Genome Announc.">
        <title>Draft Genome Sequences of Three Alkaliphilic Bacillus Strains, Bacillus wakoensis JCM 9140T, Bacillus akibai JCM 9157T, and Bacillus hemicellulosilyticus JCM 9152T.</title>
        <authorList>
            <person name="Yuki M."/>
            <person name="Oshima K."/>
            <person name="Suda W."/>
            <person name="Oshida Y."/>
            <person name="Kitamura K."/>
            <person name="Iida T."/>
            <person name="Hattori M."/>
            <person name="Ohkuma M."/>
        </authorList>
    </citation>
    <scope>NUCLEOTIDE SEQUENCE [LARGE SCALE GENOMIC DNA]</scope>
    <source>
        <strain evidence="6">JCM 9152</strain>
    </source>
</reference>
<evidence type="ECO:0000256" key="3">
    <source>
        <dbReference type="SAM" id="MobiDB-lite"/>
    </source>
</evidence>
<name>W4QI34_9BACI</name>
<dbReference type="Gene3D" id="2.40.110.10">
    <property type="entry name" value="Butyryl-CoA Dehydrogenase, subunit A, domain 2"/>
    <property type="match status" value="1"/>
</dbReference>
<keyword evidence="7" id="KW-1185">Reference proteome</keyword>
<evidence type="ECO:0000256" key="1">
    <source>
        <dbReference type="ARBA" id="ARBA00022630"/>
    </source>
</evidence>
<dbReference type="CDD" id="cd00567">
    <property type="entry name" value="ACAD"/>
    <property type="match status" value="1"/>
</dbReference>
<keyword evidence="1" id="KW-0285">Flavoprotein</keyword>
<dbReference type="PANTHER" id="PTHR43884:SF25">
    <property type="entry name" value="ACYL-COA DEHYDROGENASE YDBM-RELATED"/>
    <property type="match status" value="1"/>
</dbReference>
<feature type="domain" description="Acyl-CoA oxidase/dehydrogenase middle" evidence="4">
    <location>
        <begin position="60"/>
        <end position="152"/>
    </location>
</feature>
<evidence type="ECO:0000313" key="6">
    <source>
        <dbReference type="EMBL" id="GAE30974.1"/>
    </source>
</evidence>
<protein>
    <submittedName>
        <fullName evidence="6">Butyryl-CoA dehydrogenase</fullName>
    </submittedName>
</protein>
<dbReference type="PANTHER" id="PTHR43884">
    <property type="entry name" value="ACYL-COA DEHYDROGENASE"/>
    <property type="match status" value="1"/>
</dbReference>
<dbReference type="SUPFAM" id="SSF56645">
    <property type="entry name" value="Acyl-CoA dehydrogenase NM domain-like"/>
    <property type="match status" value="1"/>
</dbReference>
<evidence type="ECO:0000259" key="5">
    <source>
        <dbReference type="Pfam" id="PF08028"/>
    </source>
</evidence>
<gene>
    <name evidence="6" type="ORF">JCM9152_2407</name>
</gene>
<keyword evidence="2" id="KW-0560">Oxidoreductase</keyword>
<dbReference type="InterPro" id="IPR009100">
    <property type="entry name" value="AcylCoA_DH/oxidase_NM_dom_sf"/>
</dbReference>
<dbReference type="EMBL" id="BAUU01000015">
    <property type="protein sequence ID" value="GAE30974.1"/>
    <property type="molecule type" value="Genomic_DNA"/>
</dbReference>
<feature type="region of interest" description="Disordered" evidence="3">
    <location>
        <begin position="59"/>
        <end position="82"/>
    </location>
</feature>